<dbReference type="Proteomes" id="UP000573729">
    <property type="component" value="Unassembled WGS sequence"/>
</dbReference>
<accession>A0A7W7FJE5</accession>
<reference evidence="1 2" key="1">
    <citation type="submission" date="2020-08" db="EMBL/GenBank/DDBJ databases">
        <title>Sequencing the genomes of 1000 actinobacteria strains.</title>
        <authorList>
            <person name="Klenk H.-P."/>
        </authorList>
    </citation>
    <scope>NUCLEOTIDE SEQUENCE [LARGE SCALE GENOMIC DNA]</scope>
    <source>
        <strain evidence="1 2">DSM 24947</strain>
    </source>
</reference>
<dbReference type="RefSeq" id="WP_184219402.1">
    <property type="nucleotide sequence ID" value="NZ_JACHMD010000001.1"/>
</dbReference>
<dbReference type="EMBL" id="JACHMD010000001">
    <property type="protein sequence ID" value="MBB4668032.1"/>
    <property type="molecule type" value="Genomic_DNA"/>
</dbReference>
<gene>
    <name evidence="1" type="ORF">BKA24_002741</name>
</gene>
<dbReference type="AlphaFoldDB" id="A0A7W7FJE5"/>
<evidence type="ECO:0000313" key="1">
    <source>
        <dbReference type="EMBL" id="MBB4668032.1"/>
    </source>
</evidence>
<organism evidence="1 2">
    <name type="scientific">Microbacterium marinum</name>
    <dbReference type="NCBI Taxonomy" id="421115"/>
    <lineage>
        <taxon>Bacteria</taxon>
        <taxon>Bacillati</taxon>
        <taxon>Actinomycetota</taxon>
        <taxon>Actinomycetes</taxon>
        <taxon>Micrococcales</taxon>
        <taxon>Microbacteriaceae</taxon>
        <taxon>Microbacterium</taxon>
    </lineage>
</organism>
<proteinExistence type="predicted"/>
<name>A0A7W7FJE5_9MICO</name>
<protein>
    <recommendedName>
        <fullName evidence="3">DUF1508 domain-containing protein</fullName>
    </recommendedName>
</protein>
<evidence type="ECO:0008006" key="3">
    <source>
        <dbReference type="Google" id="ProtNLM"/>
    </source>
</evidence>
<keyword evidence="2" id="KW-1185">Reference proteome</keyword>
<sequence>MVERIVYERGDGRWGWVLRDKDQVIASDGSAGYLSEAYARQMSDRVLSGSYAAARVSVRRMHH</sequence>
<comment type="caution">
    <text evidence="1">The sequence shown here is derived from an EMBL/GenBank/DDBJ whole genome shotgun (WGS) entry which is preliminary data.</text>
</comment>
<evidence type="ECO:0000313" key="2">
    <source>
        <dbReference type="Proteomes" id="UP000573729"/>
    </source>
</evidence>